<feature type="transmembrane region" description="Helical" evidence="5">
    <location>
        <begin position="84"/>
        <end position="102"/>
    </location>
</feature>
<comment type="subcellular location">
    <subcellularLocation>
        <location evidence="1">Membrane</location>
        <topology evidence="1">Multi-pass membrane protein</topology>
    </subcellularLocation>
</comment>
<evidence type="ECO:0000313" key="8">
    <source>
        <dbReference type="Proteomes" id="UP000272560"/>
    </source>
</evidence>
<dbReference type="RefSeq" id="WP_120148260.1">
    <property type="nucleotide sequence ID" value="NZ_QZVT01000003.1"/>
</dbReference>
<evidence type="ECO:0000259" key="6">
    <source>
        <dbReference type="Pfam" id="PF04932"/>
    </source>
</evidence>
<feature type="transmembrane region" description="Helical" evidence="5">
    <location>
        <begin position="329"/>
        <end position="353"/>
    </location>
</feature>
<dbReference type="Proteomes" id="UP000272560">
    <property type="component" value="Unassembled WGS sequence"/>
</dbReference>
<feature type="transmembrane region" description="Helical" evidence="5">
    <location>
        <begin position="21"/>
        <end position="43"/>
    </location>
</feature>
<dbReference type="GO" id="GO:0016020">
    <property type="term" value="C:membrane"/>
    <property type="evidence" value="ECO:0007669"/>
    <property type="project" value="UniProtKB-SubCell"/>
</dbReference>
<proteinExistence type="predicted"/>
<keyword evidence="2 5" id="KW-0812">Transmembrane</keyword>
<dbReference type="AlphaFoldDB" id="A0A3A5MCM1"/>
<feature type="domain" description="O-antigen ligase-related" evidence="6">
    <location>
        <begin position="214"/>
        <end position="345"/>
    </location>
</feature>
<name>A0A3A5MCM1_9MICC</name>
<accession>A0A3A5MCM1</accession>
<evidence type="ECO:0000256" key="4">
    <source>
        <dbReference type="ARBA" id="ARBA00023136"/>
    </source>
</evidence>
<dbReference type="InterPro" id="IPR007016">
    <property type="entry name" value="O-antigen_ligase-rel_domated"/>
</dbReference>
<gene>
    <name evidence="7" type="ORF">D6T63_06845</name>
</gene>
<feature type="transmembrane region" description="Helical" evidence="5">
    <location>
        <begin position="187"/>
        <end position="205"/>
    </location>
</feature>
<keyword evidence="4 5" id="KW-0472">Membrane</keyword>
<evidence type="ECO:0000256" key="1">
    <source>
        <dbReference type="ARBA" id="ARBA00004141"/>
    </source>
</evidence>
<dbReference type="Pfam" id="PF04932">
    <property type="entry name" value="Wzy_C"/>
    <property type="match status" value="1"/>
</dbReference>
<organism evidence="7 8">
    <name type="scientific">Arthrobacter cheniae</name>
    <dbReference type="NCBI Taxonomy" id="1258888"/>
    <lineage>
        <taxon>Bacteria</taxon>
        <taxon>Bacillati</taxon>
        <taxon>Actinomycetota</taxon>
        <taxon>Actinomycetes</taxon>
        <taxon>Micrococcales</taxon>
        <taxon>Micrococcaceae</taxon>
        <taxon>Arthrobacter</taxon>
    </lineage>
</organism>
<evidence type="ECO:0000256" key="5">
    <source>
        <dbReference type="SAM" id="Phobius"/>
    </source>
</evidence>
<feature type="transmembrane region" description="Helical" evidence="5">
    <location>
        <begin position="136"/>
        <end position="157"/>
    </location>
</feature>
<feature type="transmembrane region" description="Helical" evidence="5">
    <location>
        <begin position="108"/>
        <end position="124"/>
    </location>
</feature>
<feature type="transmembrane region" description="Helical" evidence="5">
    <location>
        <begin position="217"/>
        <end position="243"/>
    </location>
</feature>
<reference evidence="7 8" key="1">
    <citation type="submission" date="2018-09" db="EMBL/GenBank/DDBJ databases">
        <title>Novel species of Arthrobacter.</title>
        <authorList>
            <person name="Liu Q."/>
            <person name="Xin Y.-H."/>
        </authorList>
    </citation>
    <scope>NUCLEOTIDE SEQUENCE [LARGE SCALE GENOMIC DNA]</scope>
    <source>
        <strain evidence="7 8">Hz2</strain>
    </source>
</reference>
<feature type="transmembrane region" description="Helical" evidence="5">
    <location>
        <begin position="55"/>
        <end position="72"/>
    </location>
</feature>
<evidence type="ECO:0000256" key="3">
    <source>
        <dbReference type="ARBA" id="ARBA00022989"/>
    </source>
</evidence>
<feature type="transmembrane region" description="Helical" evidence="5">
    <location>
        <begin position="249"/>
        <end position="267"/>
    </location>
</feature>
<dbReference type="EMBL" id="QZVT01000003">
    <property type="protein sequence ID" value="RJT80914.1"/>
    <property type="molecule type" value="Genomic_DNA"/>
</dbReference>
<feature type="transmembrane region" description="Helical" evidence="5">
    <location>
        <begin position="288"/>
        <end position="309"/>
    </location>
</feature>
<protein>
    <recommendedName>
        <fullName evidence="6">O-antigen ligase-related domain-containing protein</fullName>
    </recommendedName>
</protein>
<sequence>MLIILGLVLVSSIFTAVRRPLIGIAAALSLWAILPWVAVPAVLGAEYSDTHFHPGTLIIAGQALVIILRVGPKSLYVDRPAGKIVGLIGICLVYMAVVTALSGRGSTLLIDQLVAPYLLLLLIMRAIRQDENSVQILVKFVLLLASVQVLVVVLVFMDIVNQPFASMYTNYYWFEYLADRQMGTLDHPLTLGTLLVVAVPLAFTLKSPMGQSVLTIWLLVGILLSQSRTALLLGAIAILWLVFSRPAGAWVKWLSLVVFGVLFYLLTASNVGQGIVSRVIDDSGSTGARLQAIDVFLDNASGFLVLGLGPLASYEFAQLSGMTTSFESAILMFSIDYGIIATLVLFAAMSILACMSLDPLVKIATIFVLVMSASYSSLSTESIAGPLAFTLLAIAAGHDRANRLKNTTMKLLPEQPPHAL</sequence>
<evidence type="ECO:0000313" key="7">
    <source>
        <dbReference type="EMBL" id="RJT80914.1"/>
    </source>
</evidence>
<keyword evidence="8" id="KW-1185">Reference proteome</keyword>
<comment type="caution">
    <text evidence="7">The sequence shown here is derived from an EMBL/GenBank/DDBJ whole genome shotgun (WGS) entry which is preliminary data.</text>
</comment>
<feature type="transmembrane region" description="Helical" evidence="5">
    <location>
        <begin position="383"/>
        <end position="401"/>
    </location>
</feature>
<dbReference type="OrthoDB" id="4876415at2"/>
<evidence type="ECO:0000256" key="2">
    <source>
        <dbReference type="ARBA" id="ARBA00022692"/>
    </source>
</evidence>
<keyword evidence="3 5" id="KW-1133">Transmembrane helix</keyword>